<gene>
    <name evidence="2" type="ORF">DSM101010T_35570</name>
</gene>
<evidence type="ECO:0000313" key="2">
    <source>
        <dbReference type="EMBL" id="GFM35192.1"/>
    </source>
</evidence>
<comment type="caution">
    <text evidence="2">The sequence shown here is derived from an EMBL/GenBank/DDBJ whole genome shotgun (WGS) entry which is preliminary data.</text>
</comment>
<keyword evidence="3" id="KW-1185">Reference proteome</keyword>
<evidence type="ECO:0000313" key="3">
    <source>
        <dbReference type="Proteomes" id="UP000503840"/>
    </source>
</evidence>
<protein>
    <recommendedName>
        <fullName evidence="4">Methyl-accepting chemotaxis protein</fullName>
    </recommendedName>
</protein>
<sequence length="185" mass="20158">MRRIFVILAGMLLAFNLTAFAGEQAPKAVYDLANGELALHGQDPIIVGAVKAQNAEGKSLADIKAMDEKWRGDSGLKDYMKALMENDCAKHLRSMQEAKPYYSEIFVMDNQGANVCQTDKTSDYWQGDEAKFQKSFNGGAGATFVDEVEFDDSAQTYLVQVSVPVMNEGVAIGAITFGINVDALK</sequence>
<keyword evidence="1" id="KW-0732">Signal</keyword>
<evidence type="ECO:0000256" key="1">
    <source>
        <dbReference type="SAM" id="SignalP"/>
    </source>
</evidence>
<feature type="chain" id="PRO_5029680732" description="Methyl-accepting chemotaxis protein" evidence="1">
    <location>
        <begin position="22"/>
        <end position="185"/>
    </location>
</feature>
<dbReference type="Gene3D" id="3.30.450.20">
    <property type="entry name" value="PAS domain"/>
    <property type="match status" value="1"/>
</dbReference>
<feature type="signal peptide" evidence="1">
    <location>
        <begin position="1"/>
        <end position="21"/>
    </location>
</feature>
<accession>A0A7J0BPQ9</accession>
<name>A0A7J0BPQ9_9BACT</name>
<dbReference type="RefSeq" id="WP_174406812.1">
    <property type="nucleotide sequence ID" value="NZ_BLVO01000016.1"/>
</dbReference>
<dbReference type="Proteomes" id="UP000503840">
    <property type="component" value="Unassembled WGS sequence"/>
</dbReference>
<organism evidence="2 3">
    <name type="scientific">Desulfovibrio subterraneus</name>
    <dbReference type="NCBI Taxonomy" id="2718620"/>
    <lineage>
        <taxon>Bacteria</taxon>
        <taxon>Pseudomonadati</taxon>
        <taxon>Thermodesulfobacteriota</taxon>
        <taxon>Desulfovibrionia</taxon>
        <taxon>Desulfovibrionales</taxon>
        <taxon>Desulfovibrionaceae</taxon>
        <taxon>Desulfovibrio</taxon>
    </lineage>
</organism>
<dbReference type="AlphaFoldDB" id="A0A7J0BPQ9"/>
<proteinExistence type="predicted"/>
<dbReference type="EMBL" id="BLVO01000016">
    <property type="protein sequence ID" value="GFM35192.1"/>
    <property type="molecule type" value="Genomic_DNA"/>
</dbReference>
<reference evidence="2 3" key="1">
    <citation type="submission" date="2020-05" db="EMBL/GenBank/DDBJ databases">
        <title>Draft genome sequence of Desulfovibrio sp. strain HN2T.</title>
        <authorList>
            <person name="Ueno A."/>
            <person name="Tamazawa S."/>
            <person name="Tamamura S."/>
            <person name="Murakami T."/>
            <person name="Kiyama T."/>
            <person name="Inomata H."/>
            <person name="Amano Y."/>
            <person name="Miyakawa K."/>
            <person name="Tamaki H."/>
            <person name="Naganuma T."/>
            <person name="Kaneko K."/>
        </authorList>
    </citation>
    <scope>NUCLEOTIDE SEQUENCE [LARGE SCALE GENOMIC DNA]</scope>
    <source>
        <strain evidence="2 3">HN2</strain>
    </source>
</reference>
<evidence type="ECO:0008006" key="4">
    <source>
        <dbReference type="Google" id="ProtNLM"/>
    </source>
</evidence>
<dbReference type="CDD" id="cd18773">
    <property type="entry name" value="PDC1_HK_sensor"/>
    <property type="match status" value="1"/>
</dbReference>